<gene>
    <name evidence="2" type="ORF">COT44_03005</name>
</gene>
<dbReference type="InterPro" id="IPR025714">
    <property type="entry name" value="Methyltranfer_dom"/>
</dbReference>
<evidence type="ECO:0000313" key="3">
    <source>
        <dbReference type="Proteomes" id="UP000228996"/>
    </source>
</evidence>
<dbReference type="InterPro" id="IPR050508">
    <property type="entry name" value="Methyltransf_Superfamily"/>
</dbReference>
<dbReference type="CDD" id="cd02440">
    <property type="entry name" value="AdoMet_MTases"/>
    <property type="match status" value="1"/>
</dbReference>
<dbReference type="PANTHER" id="PTHR42912">
    <property type="entry name" value="METHYLTRANSFERASE"/>
    <property type="match status" value="1"/>
</dbReference>
<evidence type="ECO:0000313" key="2">
    <source>
        <dbReference type="EMBL" id="PIU03387.1"/>
    </source>
</evidence>
<name>A0A2M6XCN3_9BACT</name>
<accession>A0A2M6XCN3</accession>
<dbReference type="GO" id="GO:0008168">
    <property type="term" value="F:methyltransferase activity"/>
    <property type="evidence" value="ECO:0007669"/>
    <property type="project" value="TreeGrafter"/>
</dbReference>
<dbReference type="AlphaFoldDB" id="A0A2M6XCN3"/>
<dbReference type="PANTHER" id="PTHR42912:SF80">
    <property type="entry name" value="METHYLTRANSFERASE DOMAIN-CONTAINING PROTEIN"/>
    <property type="match status" value="1"/>
</dbReference>
<dbReference type="InterPro" id="IPR029063">
    <property type="entry name" value="SAM-dependent_MTases_sf"/>
</dbReference>
<comment type="caution">
    <text evidence="2">The sequence shown here is derived from an EMBL/GenBank/DDBJ whole genome shotgun (WGS) entry which is preliminary data.</text>
</comment>
<dbReference type="EMBL" id="PEYO01000017">
    <property type="protein sequence ID" value="PIU03387.1"/>
    <property type="molecule type" value="Genomic_DNA"/>
</dbReference>
<proteinExistence type="predicted"/>
<dbReference type="SUPFAM" id="SSF53335">
    <property type="entry name" value="S-adenosyl-L-methionine-dependent methyltransferases"/>
    <property type="match status" value="1"/>
</dbReference>
<dbReference type="Pfam" id="PF13847">
    <property type="entry name" value="Methyltransf_31"/>
    <property type="match status" value="1"/>
</dbReference>
<feature type="domain" description="Methyltransferase" evidence="1">
    <location>
        <begin position="44"/>
        <end position="151"/>
    </location>
</feature>
<reference evidence="3" key="1">
    <citation type="submission" date="2017-09" db="EMBL/GenBank/DDBJ databases">
        <title>Depth-based differentiation of microbial function through sediment-hosted aquifers and enrichment of novel symbionts in the deep terrestrial subsurface.</title>
        <authorList>
            <person name="Probst A.J."/>
            <person name="Ladd B."/>
            <person name="Jarett J.K."/>
            <person name="Geller-Mcgrath D.E."/>
            <person name="Sieber C.M.K."/>
            <person name="Emerson J.B."/>
            <person name="Anantharaman K."/>
            <person name="Thomas B.C."/>
            <person name="Malmstrom R."/>
            <person name="Stieglmeier M."/>
            <person name="Klingl A."/>
            <person name="Woyke T."/>
            <person name="Ryan C.M."/>
            <person name="Banfield J.F."/>
        </authorList>
    </citation>
    <scope>NUCLEOTIDE SEQUENCE [LARGE SCALE GENOMIC DNA]</scope>
</reference>
<sequence>MNNIKIPGNYQYQALNFGLAPQRFWHANKLLLLETTGKFKPTDIILDAGCGSGNIVIALSGRVKKAVGIDSNKEALNFAKERASKLKIKNIALFNKNLQSLPFKNDYFDKIILFEVVEHLSIKEYKKILAEAYRVLKPNGQFFLTTPNQKSLWPVIQWFLDTLKLVPSLNDQHVLKFTPKQIGNIISENGFQIKQVGTLNHFSPFVSLLSWKLAEIIFHFEVIHLKKFGPIIWIMATKKQDLL</sequence>
<organism evidence="2 3">
    <name type="scientific">Candidatus Shapirobacteria bacterium CG08_land_8_20_14_0_20_39_18</name>
    <dbReference type="NCBI Taxonomy" id="1974883"/>
    <lineage>
        <taxon>Bacteria</taxon>
        <taxon>Candidatus Shapironibacteriota</taxon>
    </lineage>
</organism>
<evidence type="ECO:0000259" key="1">
    <source>
        <dbReference type="Pfam" id="PF13847"/>
    </source>
</evidence>
<dbReference type="Proteomes" id="UP000228996">
    <property type="component" value="Unassembled WGS sequence"/>
</dbReference>
<dbReference type="Gene3D" id="3.40.50.150">
    <property type="entry name" value="Vaccinia Virus protein VP39"/>
    <property type="match status" value="1"/>
</dbReference>
<protein>
    <recommendedName>
        <fullName evidence="1">Methyltransferase domain-containing protein</fullName>
    </recommendedName>
</protein>